<dbReference type="EMBL" id="SJPG01000001">
    <property type="protein sequence ID" value="TWT64470.1"/>
    <property type="molecule type" value="Genomic_DNA"/>
</dbReference>
<gene>
    <name evidence="7" type="primary">mreC</name>
    <name evidence="7" type="ORF">Pan54_52340</name>
</gene>
<dbReference type="PANTHER" id="PTHR34138">
    <property type="entry name" value="CELL SHAPE-DETERMINING PROTEIN MREC"/>
    <property type="match status" value="1"/>
</dbReference>
<dbReference type="InterPro" id="IPR055342">
    <property type="entry name" value="MreC_beta-barrel_core"/>
</dbReference>
<dbReference type="GO" id="GO:0008360">
    <property type="term" value="P:regulation of cell shape"/>
    <property type="evidence" value="ECO:0007669"/>
    <property type="project" value="UniProtKB-KW"/>
</dbReference>
<dbReference type="AlphaFoldDB" id="A0A5C5XND2"/>
<dbReference type="Pfam" id="PF04085">
    <property type="entry name" value="MreC"/>
    <property type="match status" value="1"/>
</dbReference>
<dbReference type="InterPro" id="IPR042175">
    <property type="entry name" value="Cell/Rod_MreC_2"/>
</dbReference>
<proteinExistence type="inferred from homology"/>
<organism evidence="7 8">
    <name type="scientific">Rubinisphaera italica</name>
    <dbReference type="NCBI Taxonomy" id="2527969"/>
    <lineage>
        <taxon>Bacteria</taxon>
        <taxon>Pseudomonadati</taxon>
        <taxon>Planctomycetota</taxon>
        <taxon>Planctomycetia</taxon>
        <taxon>Planctomycetales</taxon>
        <taxon>Planctomycetaceae</taxon>
        <taxon>Rubinisphaera</taxon>
    </lineage>
</organism>
<evidence type="ECO:0000256" key="2">
    <source>
        <dbReference type="ARBA" id="ARBA00013855"/>
    </source>
</evidence>
<name>A0A5C5XND2_9PLAN</name>
<evidence type="ECO:0000256" key="5">
    <source>
        <dbReference type="SAM" id="Coils"/>
    </source>
</evidence>
<dbReference type="OrthoDB" id="282005at2"/>
<dbReference type="PANTHER" id="PTHR34138:SF1">
    <property type="entry name" value="CELL SHAPE-DETERMINING PROTEIN MREC"/>
    <property type="match status" value="1"/>
</dbReference>
<dbReference type="Gene3D" id="2.40.10.340">
    <property type="entry name" value="Rod shape-determining protein MreC, domain 1"/>
    <property type="match status" value="1"/>
</dbReference>
<feature type="domain" description="Rod shape-determining protein MreC beta-barrel core" evidence="6">
    <location>
        <begin position="158"/>
        <end position="298"/>
    </location>
</feature>
<feature type="coiled-coil region" evidence="5">
    <location>
        <begin position="69"/>
        <end position="103"/>
    </location>
</feature>
<keyword evidence="5" id="KW-0175">Coiled coil</keyword>
<keyword evidence="3" id="KW-0133">Cell shape</keyword>
<accession>A0A5C5XND2</accession>
<evidence type="ECO:0000313" key="8">
    <source>
        <dbReference type="Proteomes" id="UP000316095"/>
    </source>
</evidence>
<evidence type="ECO:0000256" key="4">
    <source>
        <dbReference type="ARBA" id="ARBA00032089"/>
    </source>
</evidence>
<dbReference type="Gene3D" id="2.40.10.350">
    <property type="entry name" value="Rod shape-determining protein MreC, domain 2"/>
    <property type="match status" value="1"/>
</dbReference>
<dbReference type="RefSeq" id="WP_146506180.1">
    <property type="nucleotide sequence ID" value="NZ_SJPG01000001.1"/>
</dbReference>
<keyword evidence="8" id="KW-1185">Reference proteome</keyword>
<dbReference type="InterPro" id="IPR042177">
    <property type="entry name" value="Cell/Rod_1"/>
</dbReference>
<protein>
    <recommendedName>
        <fullName evidence="2">Cell shape-determining protein MreC</fullName>
    </recommendedName>
    <alternativeName>
        <fullName evidence="4">Cell shape protein MreC</fullName>
    </alternativeName>
</protein>
<dbReference type="InterPro" id="IPR007221">
    <property type="entry name" value="MreC"/>
</dbReference>
<reference evidence="7 8" key="1">
    <citation type="submission" date="2019-02" db="EMBL/GenBank/DDBJ databases">
        <title>Deep-cultivation of Planctomycetes and their phenomic and genomic characterization uncovers novel biology.</title>
        <authorList>
            <person name="Wiegand S."/>
            <person name="Jogler M."/>
            <person name="Boedeker C."/>
            <person name="Pinto D."/>
            <person name="Vollmers J."/>
            <person name="Rivas-Marin E."/>
            <person name="Kohn T."/>
            <person name="Peeters S.H."/>
            <person name="Heuer A."/>
            <person name="Rast P."/>
            <person name="Oberbeckmann S."/>
            <person name="Bunk B."/>
            <person name="Jeske O."/>
            <person name="Meyerdierks A."/>
            <person name="Storesund J.E."/>
            <person name="Kallscheuer N."/>
            <person name="Luecker S."/>
            <person name="Lage O.M."/>
            <person name="Pohl T."/>
            <person name="Merkel B.J."/>
            <person name="Hornburger P."/>
            <person name="Mueller R.-W."/>
            <person name="Bruemmer F."/>
            <person name="Labrenz M."/>
            <person name="Spormann A.M."/>
            <person name="Op Den Camp H."/>
            <person name="Overmann J."/>
            <person name="Amann R."/>
            <person name="Jetten M.S.M."/>
            <person name="Mascher T."/>
            <person name="Medema M.H."/>
            <person name="Devos D.P."/>
            <person name="Kaster A.-K."/>
            <person name="Ovreas L."/>
            <person name="Rohde M."/>
            <person name="Galperin M.Y."/>
            <person name="Jogler C."/>
        </authorList>
    </citation>
    <scope>NUCLEOTIDE SEQUENCE [LARGE SCALE GENOMIC DNA]</scope>
    <source>
        <strain evidence="7 8">Pan54</strain>
    </source>
</reference>
<evidence type="ECO:0000259" key="6">
    <source>
        <dbReference type="Pfam" id="PF04085"/>
    </source>
</evidence>
<comment type="similarity">
    <text evidence="1">Belongs to the MreC family.</text>
</comment>
<dbReference type="GO" id="GO:0005886">
    <property type="term" value="C:plasma membrane"/>
    <property type="evidence" value="ECO:0007669"/>
    <property type="project" value="TreeGrafter"/>
</dbReference>
<sequence>MNHRDQTRAILILTSWMLLGCVAAVLPEVQRVEIRRQLRDGFAPVARFAGTLPVETFLSNFRGNAATSTSEKNEEVSESSEELSRLERQVLALKSLLNDQNQKLPAETSQSLFQPRLIEARRMSGSLEERWRSGEWVDAGTSHNVREQDWILKAEQPLLDLGADAKIHPDDLVLAGRAIVGQVSAVGRWSSAYRSITHPEFRCPVQILKTDKSSQSEQIPAGSLHGTGAELCELKYVENTAPISQGDFVVLNDPEQTWEQPLVLGRVVRAEVKTNSPFWEIDVEPITEAESSRQVLILSQQISPERIAAMPKE</sequence>
<dbReference type="Proteomes" id="UP000316095">
    <property type="component" value="Unassembled WGS sequence"/>
</dbReference>
<evidence type="ECO:0000256" key="1">
    <source>
        <dbReference type="ARBA" id="ARBA00009369"/>
    </source>
</evidence>
<evidence type="ECO:0000256" key="3">
    <source>
        <dbReference type="ARBA" id="ARBA00022960"/>
    </source>
</evidence>
<evidence type="ECO:0000313" key="7">
    <source>
        <dbReference type="EMBL" id="TWT64470.1"/>
    </source>
</evidence>
<comment type="caution">
    <text evidence="7">The sequence shown here is derived from an EMBL/GenBank/DDBJ whole genome shotgun (WGS) entry which is preliminary data.</text>
</comment>
<dbReference type="PROSITE" id="PS51257">
    <property type="entry name" value="PROKAR_LIPOPROTEIN"/>
    <property type="match status" value="1"/>
</dbReference>